<dbReference type="CDD" id="cd01949">
    <property type="entry name" value="GGDEF"/>
    <property type="match status" value="1"/>
</dbReference>
<dbReference type="CDD" id="cd00130">
    <property type="entry name" value="PAS"/>
    <property type="match status" value="1"/>
</dbReference>
<feature type="domain" description="GGDEF" evidence="12">
    <location>
        <begin position="559"/>
        <end position="692"/>
    </location>
</feature>
<dbReference type="PROSITE" id="PS50883">
    <property type="entry name" value="EAL"/>
    <property type="match status" value="1"/>
</dbReference>
<dbReference type="Pfam" id="PF00990">
    <property type="entry name" value="GGDEF"/>
    <property type="match status" value="1"/>
</dbReference>
<dbReference type="InterPro" id="IPR052155">
    <property type="entry name" value="Biofilm_reg_signaling"/>
</dbReference>
<dbReference type="PROSITE" id="PS50112">
    <property type="entry name" value="PAS"/>
    <property type="match status" value="1"/>
</dbReference>
<feature type="domain" description="PAC" evidence="10">
    <location>
        <begin position="473"/>
        <end position="527"/>
    </location>
</feature>
<evidence type="ECO:0000256" key="5">
    <source>
        <dbReference type="ARBA" id="ARBA00022692"/>
    </source>
</evidence>
<evidence type="ECO:0000256" key="4">
    <source>
        <dbReference type="ARBA" id="ARBA00022636"/>
    </source>
</evidence>
<dbReference type="NCBIfam" id="TIGR00254">
    <property type="entry name" value="GGDEF"/>
    <property type="match status" value="1"/>
</dbReference>
<dbReference type="GO" id="GO:0071111">
    <property type="term" value="F:cyclic-guanylate-specific phosphodiesterase activity"/>
    <property type="evidence" value="ECO:0007669"/>
    <property type="project" value="UniProtKB-EC"/>
</dbReference>
<evidence type="ECO:0000256" key="3">
    <source>
        <dbReference type="ARBA" id="ARBA00022475"/>
    </source>
</evidence>
<feature type="domain" description="EAL" evidence="11">
    <location>
        <begin position="701"/>
        <end position="953"/>
    </location>
</feature>
<keyword evidence="3" id="KW-1003">Cell membrane</keyword>
<dbReference type="InterPro" id="IPR001610">
    <property type="entry name" value="PAC"/>
</dbReference>
<dbReference type="PROSITE" id="PS50113">
    <property type="entry name" value="PAC"/>
    <property type="match status" value="1"/>
</dbReference>
<keyword evidence="7 8" id="KW-0472">Membrane</keyword>
<evidence type="ECO:0000313" key="14">
    <source>
        <dbReference type="Proteomes" id="UP000186895"/>
    </source>
</evidence>
<keyword evidence="6 8" id="KW-1133">Transmembrane helix</keyword>
<dbReference type="SUPFAM" id="SSF55785">
    <property type="entry name" value="PYP-like sensor domain (PAS domain)"/>
    <property type="match status" value="1"/>
</dbReference>
<accession>A0A1N6QE33</accession>
<gene>
    <name evidence="13" type="ORF">SAMN05421647_102446</name>
</gene>
<dbReference type="Gene3D" id="3.20.20.450">
    <property type="entry name" value="EAL domain"/>
    <property type="match status" value="1"/>
</dbReference>
<dbReference type="FunFam" id="3.20.20.450:FF:000001">
    <property type="entry name" value="Cyclic di-GMP phosphodiesterase yahA"/>
    <property type="match status" value="1"/>
</dbReference>
<dbReference type="InterPro" id="IPR043128">
    <property type="entry name" value="Rev_trsase/Diguanyl_cyclase"/>
</dbReference>
<dbReference type="SMART" id="SM00086">
    <property type="entry name" value="PAC"/>
    <property type="match status" value="1"/>
</dbReference>
<dbReference type="InterPro" id="IPR000014">
    <property type="entry name" value="PAS"/>
</dbReference>
<dbReference type="NCBIfam" id="TIGR00229">
    <property type="entry name" value="sensory_box"/>
    <property type="match status" value="1"/>
</dbReference>
<evidence type="ECO:0000259" key="10">
    <source>
        <dbReference type="PROSITE" id="PS50113"/>
    </source>
</evidence>
<sequence length="967" mass="109149">MPLKINAKTLPRYQTSALVGSVCLLVLLITAFFTNNAYQTGQNRLELQRSEMELASREQLRQQIDSILGYITFSRERTETVLKQRIQTVTREVMTLAQSIYSQQIRSGNTDLDSIGVLIREAMRDLRFFGGRGYIFIDTLAGECVLLPTSPGIEGQSLMDNQDDTGHYIMRGLIDAVNRPEGGGYSRYRWFAPDYPDQMKEKIAYVEYFEPLDWIIGTGDYLYQVENDLKQEALARLEALTFGDDGYIAVLHTDGRVLLSPSQPESEGLALSELSPEHRDIVQTLLQGATPEGRFMQYDWYRSDDTGLHAKQALVQLVPEWNWVLVATSFQDSLQAAIARQEQALEEQTTQDVRYMLVVMMVALMVALSVALLLSHWLRDLVRRYQSAIDKQKDELETRSRELQLAATVFESASEGAMISDASNHIMAVNPAFCSITGYSEEEVVGKTPALFSSGRHSTLFFEKMWSQLRSEKRWEGEVWNRRRNGEVYPQWLSITVVEDEQGQPQNYVAMLNDVSERKATEDQLKYLSDFDTLTDLPNRRLLRDRTIQALAKARASGEQVALLVVGLDRFKHINDSLGHGAGDNLLKQLARRLTDQAQENETLSRLGGDEFGILLPKVKSLHELEKRVEEYLHLVSEPVHIHDHNLVVTASIGVALYPYDGDDFDSMLKSADTALYHAKGEGRNTCRFFAPVMNQQVSERLAMENNLRHALQQNEFELYYQPQFCFATQSVIGCEALLRWNSASGLVMPDRFIPLAEETGLIVPIGGWVLREACHQAKRWQTMSSKPLSVAVNVSAVQFRPELVDDVRKALASSGLEPHLLVLEVTESLLMSDVQGSALLLEQLRALGTRIALDDFGTGYASLAYLKRFALDKLKIDRTFIMGIPEDKDDSAITSSIIDIARHLNLETVAEGVETRAHVDFLHAAGCHQAQGYFFDRPLPVPEFEKRMREPSEPALVFEKEVGRDG</sequence>
<dbReference type="InterPro" id="IPR035919">
    <property type="entry name" value="EAL_sf"/>
</dbReference>
<dbReference type="InterPro" id="IPR004010">
    <property type="entry name" value="Double_Cache_2"/>
</dbReference>
<evidence type="ECO:0000256" key="7">
    <source>
        <dbReference type="ARBA" id="ARBA00023136"/>
    </source>
</evidence>
<dbReference type="eggNOG" id="COG5001">
    <property type="taxonomic scope" value="Bacteria"/>
</dbReference>
<dbReference type="EMBL" id="FTMN01000002">
    <property type="protein sequence ID" value="SIQ14873.1"/>
    <property type="molecule type" value="Genomic_DNA"/>
</dbReference>
<dbReference type="EC" id="3.1.4.52" evidence="2"/>
<proteinExistence type="predicted"/>
<dbReference type="PANTHER" id="PTHR44757:SF2">
    <property type="entry name" value="BIOFILM ARCHITECTURE MAINTENANCE PROTEIN MBAA"/>
    <property type="match status" value="1"/>
</dbReference>
<dbReference type="SMART" id="SM00267">
    <property type="entry name" value="GGDEF"/>
    <property type="match status" value="1"/>
</dbReference>
<dbReference type="Gene3D" id="3.30.70.270">
    <property type="match status" value="1"/>
</dbReference>
<dbReference type="SMART" id="SM00091">
    <property type="entry name" value="PAS"/>
    <property type="match status" value="1"/>
</dbReference>
<evidence type="ECO:0000313" key="13">
    <source>
        <dbReference type="EMBL" id="SIQ14873.1"/>
    </source>
</evidence>
<evidence type="ECO:0000259" key="11">
    <source>
        <dbReference type="PROSITE" id="PS50883"/>
    </source>
</evidence>
<organism evidence="13 14">
    <name type="scientific">Marinobacterium stanieri</name>
    <dbReference type="NCBI Taxonomy" id="49186"/>
    <lineage>
        <taxon>Bacteria</taxon>
        <taxon>Pseudomonadati</taxon>
        <taxon>Pseudomonadota</taxon>
        <taxon>Gammaproteobacteria</taxon>
        <taxon>Oceanospirillales</taxon>
        <taxon>Oceanospirillaceae</taxon>
        <taxon>Marinobacterium</taxon>
    </lineage>
</organism>
<dbReference type="PROSITE" id="PS50887">
    <property type="entry name" value="GGDEF"/>
    <property type="match status" value="1"/>
</dbReference>
<evidence type="ECO:0000256" key="8">
    <source>
        <dbReference type="SAM" id="Phobius"/>
    </source>
</evidence>
<dbReference type="SUPFAM" id="SSF55073">
    <property type="entry name" value="Nucleotide cyclase"/>
    <property type="match status" value="1"/>
</dbReference>
<dbReference type="InterPro" id="IPR000160">
    <property type="entry name" value="GGDEF_dom"/>
</dbReference>
<dbReference type="Gene3D" id="3.30.450.20">
    <property type="entry name" value="PAS domain"/>
    <property type="match status" value="3"/>
</dbReference>
<feature type="domain" description="PAS" evidence="9">
    <location>
        <begin position="402"/>
        <end position="448"/>
    </location>
</feature>
<dbReference type="SMART" id="SM00052">
    <property type="entry name" value="EAL"/>
    <property type="match status" value="1"/>
</dbReference>
<evidence type="ECO:0000256" key="2">
    <source>
        <dbReference type="ARBA" id="ARBA00012282"/>
    </source>
</evidence>
<dbReference type="InterPro" id="IPR033480">
    <property type="entry name" value="sCache_2"/>
</dbReference>
<keyword evidence="4" id="KW-0973">c-di-GMP</keyword>
<dbReference type="SMART" id="SM01049">
    <property type="entry name" value="Cache_2"/>
    <property type="match status" value="2"/>
</dbReference>
<reference evidence="13 14" key="1">
    <citation type="submission" date="2017-01" db="EMBL/GenBank/DDBJ databases">
        <authorList>
            <person name="Mah S.A."/>
            <person name="Swanson W.J."/>
            <person name="Moy G.W."/>
            <person name="Vacquier V.D."/>
        </authorList>
    </citation>
    <scope>NUCLEOTIDE SEQUENCE [LARGE SCALE GENOMIC DNA]</scope>
    <source>
        <strain evidence="13 14">DSM 7027</strain>
    </source>
</reference>
<keyword evidence="14" id="KW-1185">Reference proteome</keyword>
<dbReference type="InterPro" id="IPR035965">
    <property type="entry name" value="PAS-like_dom_sf"/>
</dbReference>
<protein>
    <recommendedName>
        <fullName evidence="2">cyclic-guanylate-specific phosphodiesterase</fullName>
        <ecNumber evidence="2">3.1.4.52</ecNumber>
    </recommendedName>
</protein>
<dbReference type="RefSeq" id="WP_076461919.1">
    <property type="nucleotide sequence ID" value="NZ_FTMN01000002.1"/>
</dbReference>
<feature type="transmembrane region" description="Helical" evidence="8">
    <location>
        <begin position="355"/>
        <end position="374"/>
    </location>
</feature>
<dbReference type="InterPro" id="IPR000700">
    <property type="entry name" value="PAS-assoc_C"/>
</dbReference>
<dbReference type="Pfam" id="PF08269">
    <property type="entry name" value="dCache_2"/>
    <property type="match status" value="1"/>
</dbReference>
<evidence type="ECO:0000259" key="9">
    <source>
        <dbReference type="PROSITE" id="PS50112"/>
    </source>
</evidence>
<keyword evidence="5 8" id="KW-0812">Transmembrane</keyword>
<dbReference type="Pfam" id="PF00563">
    <property type="entry name" value="EAL"/>
    <property type="match status" value="1"/>
</dbReference>
<evidence type="ECO:0000256" key="1">
    <source>
        <dbReference type="ARBA" id="ARBA00004651"/>
    </source>
</evidence>
<dbReference type="PANTHER" id="PTHR44757">
    <property type="entry name" value="DIGUANYLATE CYCLASE DGCP"/>
    <property type="match status" value="1"/>
</dbReference>
<comment type="subcellular location">
    <subcellularLocation>
        <location evidence="1">Cell membrane</location>
        <topology evidence="1">Multi-pass membrane protein</topology>
    </subcellularLocation>
</comment>
<dbReference type="InterPro" id="IPR001633">
    <property type="entry name" value="EAL_dom"/>
</dbReference>
<dbReference type="Proteomes" id="UP000186895">
    <property type="component" value="Unassembled WGS sequence"/>
</dbReference>
<dbReference type="CDD" id="cd01948">
    <property type="entry name" value="EAL"/>
    <property type="match status" value="1"/>
</dbReference>
<dbReference type="SUPFAM" id="SSF141868">
    <property type="entry name" value="EAL domain-like"/>
    <property type="match status" value="1"/>
</dbReference>
<evidence type="ECO:0000259" key="12">
    <source>
        <dbReference type="PROSITE" id="PS50887"/>
    </source>
</evidence>
<dbReference type="STRING" id="49186.SAMN05421647_102446"/>
<dbReference type="InterPro" id="IPR029787">
    <property type="entry name" value="Nucleotide_cyclase"/>
</dbReference>
<dbReference type="AlphaFoldDB" id="A0A1N6QE33"/>
<dbReference type="Pfam" id="PF13426">
    <property type="entry name" value="PAS_9"/>
    <property type="match status" value="1"/>
</dbReference>
<name>A0A1N6QE33_9GAMM</name>
<dbReference type="CDD" id="cd18774">
    <property type="entry name" value="PDC2_HK_sensor"/>
    <property type="match status" value="1"/>
</dbReference>
<evidence type="ECO:0000256" key="6">
    <source>
        <dbReference type="ARBA" id="ARBA00022989"/>
    </source>
</evidence>
<dbReference type="GO" id="GO:0005886">
    <property type="term" value="C:plasma membrane"/>
    <property type="evidence" value="ECO:0007669"/>
    <property type="project" value="UniProtKB-SubCell"/>
</dbReference>